<dbReference type="RefSeq" id="WP_145229335.1">
    <property type="nucleotide sequence ID" value="NZ_VIVQ01000002.1"/>
</dbReference>
<comment type="caution">
    <text evidence="4">The sequence shown here is derived from an EMBL/GenBank/DDBJ whole genome shotgun (WGS) entry which is preliminary data.</text>
</comment>
<dbReference type="PANTHER" id="PTHR43877">
    <property type="entry name" value="AMINOALKYLPHOSPHONATE N-ACETYLTRANSFERASE-RELATED-RELATED"/>
    <property type="match status" value="1"/>
</dbReference>
<dbReference type="Proteomes" id="UP000318297">
    <property type="component" value="Unassembled WGS sequence"/>
</dbReference>
<dbReference type="Gene3D" id="3.40.630.30">
    <property type="match status" value="1"/>
</dbReference>
<keyword evidence="1" id="KW-0808">Transferase</keyword>
<dbReference type="EMBL" id="VIVQ01000002">
    <property type="protein sequence ID" value="TWE10401.1"/>
    <property type="molecule type" value="Genomic_DNA"/>
</dbReference>
<proteinExistence type="predicted"/>
<dbReference type="InterPro" id="IPR000182">
    <property type="entry name" value="GNAT_dom"/>
</dbReference>
<evidence type="ECO:0000259" key="3">
    <source>
        <dbReference type="PROSITE" id="PS51186"/>
    </source>
</evidence>
<dbReference type="PROSITE" id="PS51186">
    <property type="entry name" value="GNAT"/>
    <property type="match status" value="1"/>
</dbReference>
<keyword evidence="2" id="KW-0012">Acyltransferase</keyword>
<keyword evidence="5" id="KW-1185">Reference proteome</keyword>
<dbReference type="GO" id="GO:0005840">
    <property type="term" value="C:ribosome"/>
    <property type="evidence" value="ECO:0007669"/>
    <property type="project" value="UniProtKB-KW"/>
</dbReference>
<gene>
    <name evidence="4" type="ORF">BKA23_2761</name>
</gene>
<accession>A0A561E490</accession>
<evidence type="ECO:0000256" key="1">
    <source>
        <dbReference type="ARBA" id="ARBA00022679"/>
    </source>
</evidence>
<dbReference type="AlphaFoldDB" id="A0A561E490"/>
<dbReference type="OrthoDB" id="9805924at2"/>
<name>A0A561E490_9MICO</name>
<evidence type="ECO:0000313" key="5">
    <source>
        <dbReference type="Proteomes" id="UP000318297"/>
    </source>
</evidence>
<dbReference type="CDD" id="cd04301">
    <property type="entry name" value="NAT_SF"/>
    <property type="match status" value="1"/>
</dbReference>
<dbReference type="Pfam" id="PF00583">
    <property type="entry name" value="Acetyltransf_1"/>
    <property type="match status" value="1"/>
</dbReference>
<protein>
    <submittedName>
        <fullName evidence="4">Ribosomal protein S18 acetylase RimI-like enzyme</fullName>
    </submittedName>
</protein>
<sequence>MTVVVRAYEESDHDDVRSMADRLTAGVAPWRDTEKVAGAVRSWVVSSIVAADGEDAAMFVADVSGVIAGFVSVTQQPHWSGEVDGYIGELVVRADHEGCGIGRTLVAAAERWARERGLARIRLATGAANQGALRLYDALGYEQEDVILSRAIES</sequence>
<dbReference type="SUPFAM" id="SSF55729">
    <property type="entry name" value="Acyl-CoA N-acyltransferases (Nat)"/>
    <property type="match status" value="1"/>
</dbReference>
<reference evidence="4 5" key="1">
    <citation type="submission" date="2019-06" db="EMBL/GenBank/DDBJ databases">
        <title>Sequencing the genomes of 1000 actinobacteria strains.</title>
        <authorList>
            <person name="Klenk H.-P."/>
        </authorList>
    </citation>
    <scope>NUCLEOTIDE SEQUENCE [LARGE SCALE GENOMIC DNA]</scope>
    <source>
        <strain evidence="4 5">DSM 19560</strain>
    </source>
</reference>
<dbReference type="GO" id="GO:0016747">
    <property type="term" value="F:acyltransferase activity, transferring groups other than amino-acyl groups"/>
    <property type="evidence" value="ECO:0007669"/>
    <property type="project" value="InterPro"/>
</dbReference>
<evidence type="ECO:0000313" key="4">
    <source>
        <dbReference type="EMBL" id="TWE10401.1"/>
    </source>
</evidence>
<dbReference type="InterPro" id="IPR050832">
    <property type="entry name" value="Bact_Acetyltransf"/>
</dbReference>
<feature type="domain" description="N-acetyltransferase" evidence="3">
    <location>
        <begin position="3"/>
        <end position="154"/>
    </location>
</feature>
<keyword evidence="4" id="KW-0687">Ribonucleoprotein</keyword>
<dbReference type="PANTHER" id="PTHR43877:SF2">
    <property type="entry name" value="AMINOALKYLPHOSPHONATE N-ACETYLTRANSFERASE-RELATED"/>
    <property type="match status" value="1"/>
</dbReference>
<organism evidence="4 5">
    <name type="scientific">Rudaeicoccus suwonensis</name>
    <dbReference type="NCBI Taxonomy" id="657409"/>
    <lineage>
        <taxon>Bacteria</taxon>
        <taxon>Bacillati</taxon>
        <taxon>Actinomycetota</taxon>
        <taxon>Actinomycetes</taxon>
        <taxon>Micrococcales</taxon>
        <taxon>Dermacoccaceae</taxon>
        <taxon>Rudaeicoccus</taxon>
    </lineage>
</organism>
<dbReference type="InterPro" id="IPR016181">
    <property type="entry name" value="Acyl_CoA_acyltransferase"/>
</dbReference>
<keyword evidence="4" id="KW-0689">Ribosomal protein</keyword>
<evidence type="ECO:0000256" key="2">
    <source>
        <dbReference type="ARBA" id="ARBA00023315"/>
    </source>
</evidence>